<dbReference type="EMBL" id="FPCK01000003">
    <property type="protein sequence ID" value="SFV37989.1"/>
    <property type="molecule type" value="Genomic_DNA"/>
</dbReference>
<evidence type="ECO:0008006" key="4">
    <source>
        <dbReference type="Google" id="ProtNLM"/>
    </source>
</evidence>
<dbReference type="STRING" id="429728.SAMN05216456_3205"/>
<evidence type="ECO:0000256" key="1">
    <source>
        <dbReference type="SAM" id="SignalP"/>
    </source>
</evidence>
<evidence type="ECO:0000313" key="3">
    <source>
        <dbReference type="Proteomes" id="UP000199074"/>
    </source>
</evidence>
<dbReference type="PROSITE" id="PS51257">
    <property type="entry name" value="PROKAR_LIPOPROTEIN"/>
    <property type="match status" value="1"/>
</dbReference>
<accession>A0A1I7NTI4</accession>
<protein>
    <recommendedName>
        <fullName evidence="4">Lipoprotein</fullName>
    </recommendedName>
</protein>
<dbReference type="AlphaFoldDB" id="A0A1I7NTI4"/>
<sequence length="200" mass="20630">MGIKAIAKVATALLVGATLGGCIDATLEVEVTSDTSARATLTQVMGTDFYAMTKSGTGSGETGVEGFCAEGDLTEHEDGSATCTIVQEGTFEELITISEGEDALRFASPAPGLVRVALPSGELLGDIGANSDLDSETRQMVETFFAGHTVTLRISGGEITETNMTIAADGQSAQTVLPFVDLISGEADLPAEFFAIVRAQ</sequence>
<feature type="chain" id="PRO_5011625358" description="Lipoprotein" evidence="1">
    <location>
        <begin position="21"/>
        <end position="200"/>
    </location>
</feature>
<proteinExistence type="predicted"/>
<dbReference type="OrthoDB" id="7948896at2"/>
<gene>
    <name evidence="2" type="ORF">SAMN05216456_3205</name>
</gene>
<keyword evidence="1" id="KW-0732">Signal</keyword>
<dbReference type="Proteomes" id="UP000199074">
    <property type="component" value="Unassembled WGS sequence"/>
</dbReference>
<keyword evidence="3" id="KW-1185">Reference proteome</keyword>
<name>A0A1I7NTI4_9HYPH</name>
<dbReference type="RefSeq" id="WP_092426246.1">
    <property type="nucleotide sequence ID" value="NZ_FPCK01000003.1"/>
</dbReference>
<organism evidence="2 3">
    <name type="scientific">Devosia crocina</name>
    <dbReference type="NCBI Taxonomy" id="429728"/>
    <lineage>
        <taxon>Bacteria</taxon>
        <taxon>Pseudomonadati</taxon>
        <taxon>Pseudomonadota</taxon>
        <taxon>Alphaproteobacteria</taxon>
        <taxon>Hyphomicrobiales</taxon>
        <taxon>Devosiaceae</taxon>
        <taxon>Devosia</taxon>
    </lineage>
</organism>
<reference evidence="2 3" key="1">
    <citation type="submission" date="2016-10" db="EMBL/GenBank/DDBJ databases">
        <authorList>
            <person name="de Groot N.N."/>
        </authorList>
    </citation>
    <scope>NUCLEOTIDE SEQUENCE [LARGE SCALE GENOMIC DNA]</scope>
    <source>
        <strain evidence="2 3">IPL20</strain>
    </source>
</reference>
<feature type="signal peptide" evidence="1">
    <location>
        <begin position="1"/>
        <end position="20"/>
    </location>
</feature>
<evidence type="ECO:0000313" key="2">
    <source>
        <dbReference type="EMBL" id="SFV37989.1"/>
    </source>
</evidence>